<dbReference type="Gene3D" id="1.10.1660.10">
    <property type="match status" value="1"/>
</dbReference>
<dbReference type="EMBL" id="CP018906">
    <property type="protein sequence ID" value="AQW21575.1"/>
    <property type="molecule type" value="Genomic_DNA"/>
</dbReference>
<evidence type="ECO:0000313" key="2">
    <source>
        <dbReference type="EMBL" id="AQW21575.1"/>
    </source>
</evidence>
<evidence type="ECO:0000259" key="1">
    <source>
        <dbReference type="Pfam" id="PF13411"/>
    </source>
</evidence>
<accession>A0A1S6QIZ3</accession>
<dbReference type="GO" id="GO:0006355">
    <property type="term" value="P:regulation of DNA-templated transcription"/>
    <property type="evidence" value="ECO:0007669"/>
    <property type="project" value="InterPro"/>
</dbReference>
<dbReference type="SUPFAM" id="SSF46955">
    <property type="entry name" value="Putative DNA-binding domain"/>
    <property type="match status" value="1"/>
</dbReference>
<dbReference type="GO" id="GO:0003677">
    <property type="term" value="F:DNA binding"/>
    <property type="evidence" value="ECO:0007669"/>
    <property type="project" value="InterPro"/>
</dbReference>
<dbReference type="InterPro" id="IPR009061">
    <property type="entry name" value="DNA-bd_dom_put_sf"/>
</dbReference>
<name>A0A1S6QIZ3_9LACO</name>
<dbReference type="eggNOG" id="ENOG5030UWT">
    <property type="taxonomic scope" value="Bacteria"/>
</dbReference>
<protein>
    <recommendedName>
        <fullName evidence="1">HTH merR-type domain-containing protein</fullName>
    </recommendedName>
</protein>
<reference evidence="2 3" key="1">
    <citation type="journal article" date="2015" name="Genome Announc.">
        <title>Genome Sequence of Lactobacillus curieae CCTCC M 2011381T, a Novel Producer of Gamma-aminobutyric Acid.</title>
        <authorList>
            <person name="Wang Y."/>
            <person name="Wang Y."/>
            <person name="Lang C."/>
            <person name="Wei D."/>
            <person name="Xu P."/>
            <person name="Xie J."/>
        </authorList>
    </citation>
    <scope>NUCLEOTIDE SEQUENCE [LARGE SCALE GENOMIC DNA]</scope>
    <source>
        <strain evidence="2 3">CCTCC M 2011381</strain>
    </source>
</reference>
<keyword evidence="3" id="KW-1185">Reference proteome</keyword>
<feature type="domain" description="HTH merR-type" evidence="1">
    <location>
        <begin position="4"/>
        <end position="70"/>
    </location>
</feature>
<dbReference type="AlphaFoldDB" id="A0A1S6QIZ3"/>
<dbReference type="Proteomes" id="UP000030361">
    <property type="component" value="Chromosome"/>
</dbReference>
<proteinExistence type="predicted"/>
<organism evidence="2 3">
    <name type="scientific">Lentilactobacillus curieae</name>
    <dbReference type="NCBI Taxonomy" id="1138822"/>
    <lineage>
        <taxon>Bacteria</taxon>
        <taxon>Bacillati</taxon>
        <taxon>Bacillota</taxon>
        <taxon>Bacilli</taxon>
        <taxon>Lactobacillales</taxon>
        <taxon>Lactobacillaceae</taxon>
        <taxon>Lentilactobacillus</taxon>
    </lineage>
</organism>
<gene>
    <name evidence="2" type="ORF">PL11_006330</name>
</gene>
<dbReference type="Pfam" id="PF13411">
    <property type="entry name" value="MerR_1"/>
    <property type="match status" value="1"/>
</dbReference>
<sequence>MELSISEFAHRYGVEMTAVETYATNGLIGHMTAESQSVVLDDNDRFWVNTIDSFLETGTPIQELKTVLNRCHP</sequence>
<dbReference type="InterPro" id="IPR000551">
    <property type="entry name" value="MerR-type_HTH_dom"/>
</dbReference>
<evidence type="ECO:0000313" key="3">
    <source>
        <dbReference type="Proteomes" id="UP000030361"/>
    </source>
</evidence>
<dbReference type="OrthoDB" id="2317001at2"/>
<dbReference type="KEGG" id="lcu:PL11_006330"/>
<dbReference type="RefSeq" id="WP_035168122.1">
    <property type="nucleotide sequence ID" value="NZ_CP018906.1"/>
</dbReference>